<reference evidence="5" key="2">
    <citation type="submission" date="2020-09" db="EMBL/GenBank/DDBJ databases">
        <authorList>
            <person name="Sun Q."/>
            <person name="Zhou Y."/>
        </authorList>
    </citation>
    <scope>NUCLEOTIDE SEQUENCE</scope>
    <source>
        <strain evidence="5">CGMCC 4.7306</strain>
    </source>
</reference>
<dbReference type="InterPro" id="IPR013708">
    <property type="entry name" value="Shikimate_DH-bd_N"/>
</dbReference>
<proteinExistence type="predicted"/>
<dbReference type="Pfam" id="PF18317">
    <property type="entry name" value="SDH_C"/>
    <property type="match status" value="1"/>
</dbReference>
<comment type="caution">
    <text evidence="5">The sequence shown here is derived from an EMBL/GenBank/DDBJ whole genome shotgun (WGS) entry which is preliminary data.</text>
</comment>
<protein>
    <submittedName>
        <fullName evidence="5">Shikimate 5-dehydrogenase</fullName>
    </submittedName>
</protein>
<dbReference type="NCBIfam" id="NF001311">
    <property type="entry name" value="PRK00258.1-3"/>
    <property type="match status" value="1"/>
</dbReference>
<dbReference type="SUPFAM" id="SSF51735">
    <property type="entry name" value="NAD(P)-binding Rossmann-fold domains"/>
    <property type="match status" value="1"/>
</dbReference>
<dbReference type="GO" id="GO:0005829">
    <property type="term" value="C:cytosol"/>
    <property type="evidence" value="ECO:0007669"/>
    <property type="project" value="TreeGrafter"/>
</dbReference>
<dbReference type="SUPFAM" id="SSF53223">
    <property type="entry name" value="Aminoacid dehydrogenase-like, N-terminal domain"/>
    <property type="match status" value="1"/>
</dbReference>
<dbReference type="InterPro" id="IPR022893">
    <property type="entry name" value="Shikimate_DH_fam"/>
</dbReference>
<dbReference type="PANTHER" id="PTHR21089:SF1">
    <property type="entry name" value="BIFUNCTIONAL 3-DEHYDROQUINATE DEHYDRATASE_SHIKIMATE DEHYDROGENASE, CHLOROPLASTIC"/>
    <property type="match status" value="1"/>
</dbReference>
<dbReference type="GO" id="GO:0050661">
    <property type="term" value="F:NADP binding"/>
    <property type="evidence" value="ECO:0007669"/>
    <property type="project" value="TreeGrafter"/>
</dbReference>
<dbReference type="GO" id="GO:0009423">
    <property type="term" value="P:chorismate biosynthetic process"/>
    <property type="evidence" value="ECO:0007669"/>
    <property type="project" value="TreeGrafter"/>
</dbReference>
<feature type="domain" description="Shikimate dehydrogenase substrate binding N-terminal" evidence="3">
    <location>
        <begin position="2"/>
        <end position="81"/>
    </location>
</feature>
<accession>A0A917S4K4</accession>
<gene>
    <name evidence="5" type="primary">aroE</name>
    <name evidence="5" type="ORF">GCM10011575_09130</name>
</gene>
<evidence type="ECO:0000313" key="6">
    <source>
        <dbReference type="Proteomes" id="UP000613840"/>
    </source>
</evidence>
<dbReference type="EMBL" id="BMMZ01000002">
    <property type="protein sequence ID" value="GGL52942.1"/>
    <property type="molecule type" value="Genomic_DNA"/>
</dbReference>
<reference evidence="5" key="1">
    <citation type="journal article" date="2014" name="Int. J. Syst. Evol. Microbiol.">
        <title>Complete genome sequence of Corynebacterium casei LMG S-19264T (=DSM 44701T), isolated from a smear-ripened cheese.</title>
        <authorList>
            <consortium name="US DOE Joint Genome Institute (JGI-PGF)"/>
            <person name="Walter F."/>
            <person name="Albersmeier A."/>
            <person name="Kalinowski J."/>
            <person name="Ruckert C."/>
        </authorList>
    </citation>
    <scope>NUCLEOTIDE SEQUENCE</scope>
    <source>
        <strain evidence="5">CGMCC 4.7306</strain>
    </source>
</reference>
<organism evidence="5 6">
    <name type="scientific">Microlunatus endophyticus</name>
    <dbReference type="NCBI Taxonomy" id="1716077"/>
    <lineage>
        <taxon>Bacteria</taxon>
        <taxon>Bacillati</taxon>
        <taxon>Actinomycetota</taxon>
        <taxon>Actinomycetes</taxon>
        <taxon>Propionibacteriales</taxon>
        <taxon>Propionibacteriaceae</taxon>
        <taxon>Microlunatus</taxon>
    </lineage>
</organism>
<keyword evidence="6" id="KW-1185">Reference proteome</keyword>
<dbReference type="Gene3D" id="3.40.50.10860">
    <property type="entry name" value="Leucine Dehydrogenase, chain A, domain 1"/>
    <property type="match status" value="1"/>
</dbReference>
<evidence type="ECO:0000259" key="4">
    <source>
        <dbReference type="Pfam" id="PF18317"/>
    </source>
</evidence>
<dbReference type="Proteomes" id="UP000613840">
    <property type="component" value="Unassembled WGS sequence"/>
</dbReference>
<keyword evidence="2" id="KW-0057">Aromatic amino acid biosynthesis</keyword>
<dbReference type="GO" id="GO:0004764">
    <property type="term" value="F:shikimate 3-dehydrogenase (NADP+) activity"/>
    <property type="evidence" value="ECO:0007669"/>
    <property type="project" value="InterPro"/>
</dbReference>
<evidence type="ECO:0000313" key="5">
    <source>
        <dbReference type="EMBL" id="GGL52942.1"/>
    </source>
</evidence>
<evidence type="ECO:0000259" key="3">
    <source>
        <dbReference type="Pfam" id="PF08501"/>
    </source>
</evidence>
<sequence>MLGSPIEHSLSPALHRAAYRHLGLADWEYQRHEVDADQLGGFVAGLDDSWRGLSLTMPLKVVALELGEPDELAVLAEAGNTMIFEAGTTPRVYNTDVGGLVSAFAAAGVDKVDSATVLGSGATARSSVISVAQMGAGVVRLMARRPEHARDVFAGLADRLEIAVEVVGWGPRVPESDVLISTVTKGATDPVAEQAAAAAPVIFDVIYDPWPTALAVAAGAAGRTVINGLDLLVHQAVGQLELMTGRTVPYAVLLDAGRAALGGVKG</sequence>
<dbReference type="PANTHER" id="PTHR21089">
    <property type="entry name" value="SHIKIMATE DEHYDROGENASE"/>
    <property type="match status" value="1"/>
</dbReference>
<dbReference type="GO" id="GO:0009073">
    <property type="term" value="P:aromatic amino acid family biosynthetic process"/>
    <property type="evidence" value="ECO:0007669"/>
    <property type="project" value="UniProtKB-KW"/>
</dbReference>
<comment type="pathway">
    <text evidence="1">Metabolic intermediate biosynthesis; chorismate biosynthesis; chorismate from D-erythrose 4-phosphate and phosphoenolpyruvate: step 4/7.</text>
</comment>
<name>A0A917S4K4_9ACTN</name>
<dbReference type="InterPro" id="IPR046346">
    <property type="entry name" value="Aminoacid_DH-like_N_sf"/>
</dbReference>
<dbReference type="GO" id="GO:0019632">
    <property type="term" value="P:shikimate metabolic process"/>
    <property type="evidence" value="ECO:0007669"/>
    <property type="project" value="TreeGrafter"/>
</dbReference>
<dbReference type="InterPro" id="IPR041121">
    <property type="entry name" value="SDH_C"/>
</dbReference>
<evidence type="ECO:0000256" key="2">
    <source>
        <dbReference type="ARBA" id="ARBA00023141"/>
    </source>
</evidence>
<dbReference type="Pfam" id="PF08501">
    <property type="entry name" value="Shikimate_dh_N"/>
    <property type="match status" value="1"/>
</dbReference>
<keyword evidence="2" id="KW-0028">Amino-acid biosynthesis</keyword>
<feature type="domain" description="SDH C-terminal" evidence="4">
    <location>
        <begin position="228"/>
        <end position="255"/>
    </location>
</feature>
<evidence type="ECO:0000256" key="1">
    <source>
        <dbReference type="ARBA" id="ARBA00004871"/>
    </source>
</evidence>
<dbReference type="Gene3D" id="3.40.50.720">
    <property type="entry name" value="NAD(P)-binding Rossmann-like Domain"/>
    <property type="match status" value="1"/>
</dbReference>
<dbReference type="InterPro" id="IPR036291">
    <property type="entry name" value="NAD(P)-bd_dom_sf"/>
</dbReference>
<dbReference type="AlphaFoldDB" id="A0A917S4K4"/>